<dbReference type="InterPro" id="IPR027463">
    <property type="entry name" value="AcrB_DN_DC_subdom"/>
</dbReference>
<dbReference type="Gene3D" id="3.30.70.1430">
    <property type="entry name" value="Multidrug efflux transporter AcrB pore domain"/>
    <property type="match status" value="2"/>
</dbReference>
<dbReference type="SUPFAM" id="SSF82866">
    <property type="entry name" value="Multidrug efflux transporter AcrB transmembrane domain"/>
    <property type="match status" value="1"/>
</dbReference>
<dbReference type="InterPro" id="IPR001036">
    <property type="entry name" value="Acrflvin-R"/>
</dbReference>
<feature type="transmembrane region" description="Helical" evidence="8">
    <location>
        <begin position="361"/>
        <end position="381"/>
    </location>
</feature>
<evidence type="ECO:0000256" key="2">
    <source>
        <dbReference type="ARBA" id="ARBA00022448"/>
    </source>
</evidence>
<dbReference type="Proteomes" id="UP000019131">
    <property type="component" value="Unassembled WGS sequence"/>
</dbReference>
<dbReference type="EMBL" id="BAIV01000032">
    <property type="protein sequence ID" value="GAE85857.1"/>
    <property type="molecule type" value="Genomic_DNA"/>
</dbReference>
<name>W4UYD9_9BACE</name>
<comment type="subcellular location">
    <subcellularLocation>
        <location evidence="1">Cell inner membrane</location>
        <topology evidence="1">Multi-pass membrane protein</topology>
    </subcellularLocation>
</comment>
<organism evidence="9 10">
    <name type="scientific">Bacteroides reticulotermitis JCM 10512</name>
    <dbReference type="NCBI Taxonomy" id="1445607"/>
    <lineage>
        <taxon>Bacteria</taxon>
        <taxon>Pseudomonadati</taxon>
        <taxon>Bacteroidota</taxon>
        <taxon>Bacteroidia</taxon>
        <taxon>Bacteroidales</taxon>
        <taxon>Bacteroidaceae</taxon>
        <taxon>Bacteroides</taxon>
    </lineage>
</organism>
<evidence type="ECO:0000313" key="10">
    <source>
        <dbReference type="Proteomes" id="UP000019131"/>
    </source>
</evidence>
<dbReference type="PANTHER" id="PTHR32063:SF28">
    <property type="entry name" value="BLR2861 PROTEIN"/>
    <property type="match status" value="1"/>
</dbReference>
<evidence type="ECO:0000256" key="4">
    <source>
        <dbReference type="ARBA" id="ARBA00022519"/>
    </source>
</evidence>
<feature type="transmembrane region" description="Helical" evidence="8">
    <location>
        <begin position="387"/>
        <end position="412"/>
    </location>
</feature>
<evidence type="ECO:0000256" key="7">
    <source>
        <dbReference type="ARBA" id="ARBA00023136"/>
    </source>
</evidence>
<dbReference type="PANTHER" id="PTHR32063">
    <property type="match status" value="1"/>
</dbReference>
<evidence type="ECO:0000256" key="3">
    <source>
        <dbReference type="ARBA" id="ARBA00022475"/>
    </source>
</evidence>
<reference evidence="9 10" key="1">
    <citation type="journal article" date="2014" name="Genome Announc.">
        <title>Draft Genome Sequence of Bacteroides reticulotermitis Strain JCM 10512T, Isolated from the Gut of a Termite.</title>
        <authorList>
            <person name="Yuki M."/>
            <person name="Oshima K."/>
            <person name="Suda W."/>
            <person name="Sakamoto M."/>
            <person name="Iida T."/>
            <person name="Hattori M."/>
            <person name="Ohkuma M."/>
        </authorList>
    </citation>
    <scope>NUCLEOTIDE SEQUENCE [LARGE SCALE GENOMIC DNA]</scope>
    <source>
        <strain evidence="9 10">JCM 10512</strain>
    </source>
</reference>
<evidence type="ECO:0000256" key="6">
    <source>
        <dbReference type="ARBA" id="ARBA00022989"/>
    </source>
</evidence>
<dbReference type="AlphaFoldDB" id="W4UYD9"/>
<dbReference type="STRING" id="1445607.JCM10512_4323"/>
<dbReference type="Pfam" id="PF00873">
    <property type="entry name" value="ACR_tran"/>
    <property type="match status" value="1"/>
</dbReference>
<accession>W4UYD9</accession>
<protein>
    <submittedName>
        <fullName evidence="9">RND multidrug efflux transporter</fullName>
    </submittedName>
</protein>
<keyword evidence="10" id="KW-1185">Reference proteome</keyword>
<keyword evidence="7 8" id="KW-0472">Membrane</keyword>
<evidence type="ECO:0000313" key="9">
    <source>
        <dbReference type="EMBL" id="GAE85857.1"/>
    </source>
</evidence>
<keyword evidence="2" id="KW-0813">Transport</keyword>
<comment type="caution">
    <text evidence="9">The sequence shown here is derived from an EMBL/GenBank/DDBJ whole genome shotgun (WGS) entry which is preliminary data.</text>
</comment>
<dbReference type="Gene3D" id="3.30.70.1320">
    <property type="entry name" value="Multidrug efflux transporter AcrB pore domain like"/>
    <property type="match status" value="1"/>
</dbReference>
<feature type="transmembrane region" description="Helical" evidence="8">
    <location>
        <begin position="527"/>
        <end position="547"/>
    </location>
</feature>
<dbReference type="SUPFAM" id="SSF82714">
    <property type="entry name" value="Multidrug efflux transporter AcrB TolC docking domain, DN and DC subdomains"/>
    <property type="match status" value="2"/>
</dbReference>
<dbReference type="GO" id="GO:0042910">
    <property type="term" value="F:xenobiotic transmembrane transporter activity"/>
    <property type="evidence" value="ECO:0007669"/>
    <property type="project" value="TreeGrafter"/>
</dbReference>
<evidence type="ECO:0000256" key="5">
    <source>
        <dbReference type="ARBA" id="ARBA00022692"/>
    </source>
</evidence>
<gene>
    <name evidence="9" type="ORF">JCM10512_4323</name>
</gene>
<evidence type="ECO:0000256" key="1">
    <source>
        <dbReference type="ARBA" id="ARBA00004429"/>
    </source>
</evidence>
<dbReference type="FunFam" id="1.20.1640.10:FF:000001">
    <property type="entry name" value="Efflux pump membrane transporter"/>
    <property type="match status" value="1"/>
</dbReference>
<keyword evidence="5 8" id="KW-0812">Transmembrane</keyword>
<sequence length="776" mass="87260">MTYEYIRIKHTPSGISHGINNHHPTLWVHWIQLPGVREYPSVDNPIISVSCSYPGANADVIENQITEPLEQNINGIPGIRSLSSVSQQGQSRITVEFELSVDLETAANDVRDKVSRAQRYLPRDCDPPTVSKADADATPILMVALQSDRRSLLELSEIADLTVKEQLQTISDVSSVSIWGEKRYSMRLWLDPIKMAGYGITPIDVKNAVDKENIELPSGSIEGNTTELTIRTLGLMHTAEEFNSLIVREQDGQIVRFSDIGRAELGPADIKSYMKMNGVPMVGIVVIPQPGANHIEIADAVYKRMEQMQKDLPEDVKYNYGFDNTQFIRSSINEVKSTVYEAFILVIIIIFLFLRDWRVTLVPCIVIPVSLIGAFFVMYLAGFSINVLSMLAIVLAVGLVVDDAIVMTENIYIRIERGMNPREAGIEGAKEIFFAIISTTITLVAVFFPIVFMQGTTGRLFREFSIVISGSVLISAFAALTFTPMLATKLLIKQEKKNWFYRKTEPFFVGLNHLYSRSLSAFLNKRWIAILISFVIICSIGVLWNIIPAEMSPLEDRSQISINTRGAEGITYEYIRDYTEDINHLVDSIVPDAEAVTARVSSGSGNVRITLKNMKDRDYSQMDVAEQLSKAVQKKTMARSFVQQSSSFGGRRGGMPIQYVLQATNISKLQEILPEFMNKVYENPVFQMADVDLKFSKPEARIQINRDKASIMGVSTKNIAQTLQYGLSGQRMGYFYMNGKQYEILGEINRQQRNKPADLKAIYIRNEKGDMFNWTT</sequence>
<feature type="transmembrane region" description="Helical" evidence="8">
    <location>
        <begin position="337"/>
        <end position="354"/>
    </location>
</feature>
<dbReference type="FunFam" id="3.30.70.1430:FF:000001">
    <property type="entry name" value="Efflux pump membrane transporter"/>
    <property type="match status" value="1"/>
</dbReference>
<keyword evidence="6 8" id="KW-1133">Transmembrane helix</keyword>
<dbReference type="PRINTS" id="PR00702">
    <property type="entry name" value="ACRIFLAVINRP"/>
</dbReference>
<dbReference type="SUPFAM" id="SSF82693">
    <property type="entry name" value="Multidrug efflux transporter AcrB pore domain, PN1, PN2, PC1 and PC2 subdomains"/>
    <property type="match status" value="3"/>
</dbReference>
<proteinExistence type="predicted"/>
<dbReference type="Gene3D" id="1.20.1640.10">
    <property type="entry name" value="Multidrug efflux transporter AcrB transmembrane domain"/>
    <property type="match status" value="2"/>
</dbReference>
<feature type="transmembrane region" description="Helical" evidence="8">
    <location>
        <begin position="432"/>
        <end position="452"/>
    </location>
</feature>
<dbReference type="Gene3D" id="3.30.2090.10">
    <property type="entry name" value="Multidrug efflux transporter AcrB TolC docking domain, DN and DC subdomains"/>
    <property type="match status" value="2"/>
</dbReference>
<dbReference type="GO" id="GO:0005886">
    <property type="term" value="C:plasma membrane"/>
    <property type="evidence" value="ECO:0007669"/>
    <property type="project" value="UniProtKB-SubCell"/>
</dbReference>
<dbReference type="Gene3D" id="3.30.70.1440">
    <property type="entry name" value="Multidrug efflux transporter AcrB pore domain"/>
    <property type="match status" value="1"/>
</dbReference>
<keyword evidence="3" id="KW-1003">Cell membrane</keyword>
<evidence type="ECO:0000256" key="8">
    <source>
        <dbReference type="SAM" id="Phobius"/>
    </source>
</evidence>
<keyword evidence="4" id="KW-0997">Cell inner membrane</keyword>
<feature type="transmembrane region" description="Helical" evidence="8">
    <location>
        <begin position="464"/>
        <end position="487"/>
    </location>
</feature>